<dbReference type="SUPFAM" id="SSF51197">
    <property type="entry name" value="Clavaminate synthase-like"/>
    <property type="match status" value="1"/>
</dbReference>
<dbReference type="Gene3D" id="3.60.130.10">
    <property type="entry name" value="Clavaminate synthase-like"/>
    <property type="match status" value="1"/>
</dbReference>
<comment type="caution">
    <text evidence="11">The sequence shown here is derived from an EMBL/GenBank/DDBJ whole genome shotgun (WGS) entry which is preliminary data.</text>
</comment>
<evidence type="ECO:0000313" key="12">
    <source>
        <dbReference type="Proteomes" id="UP000288216"/>
    </source>
</evidence>
<dbReference type="InterPro" id="IPR003819">
    <property type="entry name" value="TauD/TfdA-like"/>
</dbReference>
<dbReference type="EMBL" id="BFAA01001592">
    <property type="protein sequence ID" value="GCB67756.1"/>
    <property type="molecule type" value="Genomic_DNA"/>
</dbReference>
<gene>
    <name evidence="11" type="ORF">scyTo_0005198</name>
</gene>
<dbReference type="FunFam" id="3.60.130.10:FF:000001">
    <property type="entry name" value="Trimethyllysine dioxygenase, mitochondrial"/>
    <property type="match status" value="1"/>
</dbReference>
<evidence type="ECO:0000256" key="7">
    <source>
        <dbReference type="ARBA" id="ARBA00022964"/>
    </source>
</evidence>
<sequence>QQNWGSQLQIPTVNFEEVLDNDEVAYQWLRNLRQTGIVRLKHAPAEKGQVAKLGKRIGYLRLTFYGLTWQVEDKIDASNVAYTSGKLSFHTDYSALQHPPGLQLLHCIKPADVGGETIIVDGFHVANQLRQVNPEAFRLLTSVLVDYTDMGVDSYDFSLQSKQRIIDLDHNGKVVQINFNNATRDSVFDIPVELVHPFLSALKDYVDLMYKPENIVSFKMEAGDILTFDNWRILHGRRAYISAAGSARHLEGAYADWDEAMSRLRCLEQALYGNE</sequence>
<dbReference type="GO" id="GO:0046872">
    <property type="term" value="F:metal ion binding"/>
    <property type="evidence" value="ECO:0007669"/>
    <property type="project" value="UniProtKB-KW"/>
</dbReference>
<name>A0A401P3U3_SCYTO</name>
<evidence type="ECO:0000256" key="1">
    <source>
        <dbReference type="ARBA" id="ARBA00001954"/>
    </source>
</evidence>
<dbReference type="STRING" id="75743.A0A401P3U3"/>
<dbReference type="Pfam" id="PF02668">
    <property type="entry name" value="TauD"/>
    <property type="match status" value="1"/>
</dbReference>
<dbReference type="GO" id="GO:0005739">
    <property type="term" value="C:mitochondrion"/>
    <property type="evidence" value="ECO:0007669"/>
    <property type="project" value="TreeGrafter"/>
</dbReference>
<evidence type="ECO:0000256" key="9">
    <source>
        <dbReference type="ARBA" id="ARBA00023004"/>
    </source>
</evidence>
<dbReference type="InterPro" id="IPR050411">
    <property type="entry name" value="AlphaKG_dependent_hydroxylases"/>
</dbReference>
<evidence type="ECO:0000256" key="8">
    <source>
        <dbReference type="ARBA" id="ARBA00023002"/>
    </source>
</evidence>
<dbReference type="Proteomes" id="UP000288216">
    <property type="component" value="Unassembled WGS sequence"/>
</dbReference>
<feature type="non-terminal residue" evidence="11">
    <location>
        <position position="1"/>
    </location>
</feature>
<evidence type="ECO:0000256" key="3">
    <source>
        <dbReference type="ARBA" id="ARBA00005022"/>
    </source>
</evidence>
<dbReference type="OrthoDB" id="406634at2759"/>
<keyword evidence="5" id="KW-0479">Metal-binding</keyword>
<evidence type="ECO:0000256" key="2">
    <source>
        <dbReference type="ARBA" id="ARBA00001961"/>
    </source>
</evidence>
<keyword evidence="9" id="KW-0408">Iron</keyword>
<reference evidence="11 12" key="1">
    <citation type="journal article" date="2018" name="Nat. Ecol. Evol.">
        <title>Shark genomes provide insights into elasmobranch evolution and the origin of vertebrates.</title>
        <authorList>
            <person name="Hara Y"/>
            <person name="Yamaguchi K"/>
            <person name="Onimaru K"/>
            <person name="Kadota M"/>
            <person name="Koyanagi M"/>
            <person name="Keeley SD"/>
            <person name="Tatsumi K"/>
            <person name="Tanaka K"/>
            <person name="Motone F"/>
            <person name="Kageyama Y"/>
            <person name="Nozu R"/>
            <person name="Adachi N"/>
            <person name="Nishimura O"/>
            <person name="Nakagawa R"/>
            <person name="Tanegashima C"/>
            <person name="Kiyatake I"/>
            <person name="Matsumoto R"/>
            <person name="Murakumo K"/>
            <person name="Nishida K"/>
            <person name="Terakita A"/>
            <person name="Kuratani S"/>
            <person name="Sato K"/>
            <person name="Hyodo S Kuraku.S."/>
        </authorList>
    </citation>
    <scope>NUCLEOTIDE SEQUENCE [LARGE SCALE GENOMIC DNA]</scope>
</reference>
<dbReference type="InterPro" id="IPR042098">
    <property type="entry name" value="TauD-like_sf"/>
</dbReference>
<comment type="pathway">
    <text evidence="3">Amine and polyamine biosynthesis; carnitine biosynthesis.</text>
</comment>
<proteinExistence type="inferred from homology"/>
<keyword evidence="7" id="KW-0223">Dioxygenase</keyword>
<keyword evidence="6" id="KW-0124">Carnitine biosynthesis</keyword>
<dbReference type="PANTHER" id="PTHR10696:SF33">
    <property type="entry name" value="GAMMA-BUTYROBETAINE DIOXYGENASE"/>
    <property type="match status" value="1"/>
</dbReference>
<dbReference type="AlphaFoldDB" id="A0A401P3U3"/>
<comment type="cofactor">
    <cofactor evidence="2">
        <name>L-ascorbate</name>
        <dbReference type="ChEBI" id="CHEBI:38290"/>
    </cofactor>
</comment>
<dbReference type="GO" id="GO:0008336">
    <property type="term" value="F:gamma-butyrobetaine dioxygenase activity"/>
    <property type="evidence" value="ECO:0007669"/>
    <property type="project" value="TreeGrafter"/>
</dbReference>
<evidence type="ECO:0000256" key="4">
    <source>
        <dbReference type="ARBA" id="ARBA00008654"/>
    </source>
</evidence>
<comment type="similarity">
    <text evidence="4">Belongs to the gamma-BBH/TMLD family.</text>
</comment>
<evidence type="ECO:0000256" key="5">
    <source>
        <dbReference type="ARBA" id="ARBA00022723"/>
    </source>
</evidence>
<feature type="domain" description="TauD/TfdA-like" evidence="10">
    <location>
        <begin position="4"/>
        <end position="254"/>
    </location>
</feature>
<accession>A0A401P3U3</accession>
<dbReference type="GO" id="GO:0045329">
    <property type="term" value="P:carnitine biosynthetic process"/>
    <property type="evidence" value="ECO:0007669"/>
    <property type="project" value="UniProtKB-KW"/>
</dbReference>
<evidence type="ECO:0000259" key="10">
    <source>
        <dbReference type="Pfam" id="PF02668"/>
    </source>
</evidence>
<dbReference type="CDD" id="cd00250">
    <property type="entry name" value="CAS_like"/>
    <property type="match status" value="1"/>
</dbReference>
<evidence type="ECO:0000313" key="11">
    <source>
        <dbReference type="EMBL" id="GCB67756.1"/>
    </source>
</evidence>
<protein>
    <recommendedName>
        <fullName evidence="10">TauD/TfdA-like domain-containing protein</fullName>
    </recommendedName>
</protein>
<comment type="cofactor">
    <cofactor evidence="1">
        <name>Fe(2+)</name>
        <dbReference type="ChEBI" id="CHEBI:29033"/>
    </cofactor>
</comment>
<dbReference type="OMA" id="YEAYDKF"/>
<keyword evidence="8" id="KW-0560">Oxidoreductase</keyword>
<keyword evidence="12" id="KW-1185">Reference proteome</keyword>
<organism evidence="11 12">
    <name type="scientific">Scyliorhinus torazame</name>
    <name type="common">Cloudy catshark</name>
    <name type="synonym">Catulus torazame</name>
    <dbReference type="NCBI Taxonomy" id="75743"/>
    <lineage>
        <taxon>Eukaryota</taxon>
        <taxon>Metazoa</taxon>
        <taxon>Chordata</taxon>
        <taxon>Craniata</taxon>
        <taxon>Vertebrata</taxon>
        <taxon>Chondrichthyes</taxon>
        <taxon>Elasmobranchii</taxon>
        <taxon>Galeomorphii</taxon>
        <taxon>Galeoidea</taxon>
        <taxon>Carcharhiniformes</taxon>
        <taxon>Scyliorhinidae</taxon>
        <taxon>Scyliorhinus</taxon>
    </lineage>
</organism>
<evidence type="ECO:0000256" key="6">
    <source>
        <dbReference type="ARBA" id="ARBA00022873"/>
    </source>
</evidence>
<dbReference type="PANTHER" id="PTHR10696">
    <property type="entry name" value="GAMMA-BUTYROBETAINE HYDROXYLASE-RELATED"/>
    <property type="match status" value="1"/>
</dbReference>